<keyword evidence="4" id="KW-1185">Reference proteome</keyword>
<sequence length="76" mass="8929">MVLKDNGELENRIAVFRAEKKWSQKEVAQKLGVSRQTVVSLEKNRYNPSLKLAFQIAELFEKDINEVFQYKGREIE</sequence>
<dbReference type="Proteomes" id="UP001596990">
    <property type="component" value="Unassembled WGS sequence"/>
</dbReference>
<dbReference type="CDD" id="cd00093">
    <property type="entry name" value="HTH_XRE"/>
    <property type="match status" value="1"/>
</dbReference>
<keyword evidence="1" id="KW-0238">DNA-binding</keyword>
<accession>A0ABW3L7M7</accession>
<name>A0ABW3L7M7_9BACI</name>
<comment type="caution">
    <text evidence="3">The sequence shown here is derived from an EMBL/GenBank/DDBJ whole genome shotgun (WGS) entry which is preliminary data.</text>
</comment>
<feature type="domain" description="HTH cro/C1-type" evidence="2">
    <location>
        <begin position="13"/>
        <end position="67"/>
    </location>
</feature>
<dbReference type="RefSeq" id="WP_386063816.1">
    <property type="nucleotide sequence ID" value="NZ_JBHTKL010000006.1"/>
</dbReference>
<proteinExistence type="predicted"/>
<organism evidence="3 4">
    <name type="scientific">Thalassobacillus hwangdonensis</name>
    <dbReference type="NCBI Taxonomy" id="546108"/>
    <lineage>
        <taxon>Bacteria</taxon>
        <taxon>Bacillati</taxon>
        <taxon>Bacillota</taxon>
        <taxon>Bacilli</taxon>
        <taxon>Bacillales</taxon>
        <taxon>Bacillaceae</taxon>
        <taxon>Thalassobacillus</taxon>
    </lineage>
</organism>
<dbReference type="PANTHER" id="PTHR46558:SF4">
    <property type="entry name" value="DNA-BIDING PHAGE PROTEIN"/>
    <property type="match status" value="1"/>
</dbReference>
<evidence type="ECO:0000313" key="3">
    <source>
        <dbReference type="EMBL" id="MFD1021058.1"/>
    </source>
</evidence>
<dbReference type="SMART" id="SM00530">
    <property type="entry name" value="HTH_XRE"/>
    <property type="match status" value="1"/>
</dbReference>
<reference evidence="4" key="1">
    <citation type="journal article" date="2019" name="Int. J. Syst. Evol. Microbiol.">
        <title>The Global Catalogue of Microorganisms (GCM) 10K type strain sequencing project: providing services to taxonomists for standard genome sequencing and annotation.</title>
        <authorList>
            <consortium name="The Broad Institute Genomics Platform"/>
            <consortium name="The Broad Institute Genome Sequencing Center for Infectious Disease"/>
            <person name="Wu L."/>
            <person name="Ma J."/>
        </authorList>
    </citation>
    <scope>NUCLEOTIDE SEQUENCE [LARGE SCALE GENOMIC DNA]</scope>
    <source>
        <strain evidence="4">CCUG 56607</strain>
    </source>
</reference>
<protein>
    <submittedName>
        <fullName evidence="3">Helix-turn-helix transcriptional regulator</fullName>
    </submittedName>
</protein>
<evidence type="ECO:0000259" key="2">
    <source>
        <dbReference type="PROSITE" id="PS50943"/>
    </source>
</evidence>
<dbReference type="InterPro" id="IPR001387">
    <property type="entry name" value="Cro/C1-type_HTH"/>
</dbReference>
<dbReference type="PROSITE" id="PS50943">
    <property type="entry name" value="HTH_CROC1"/>
    <property type="match status" value="1"/>
</dbReference>
<dbReference type="PANTHER" id="PTHR46558">
    <property type="entry name" value="TRACRIPTIONAL REGULATORY PROTEIN-RELATED-RELATED"/>
    <property type="match status" value="1"/>
</dbReference>
<dbReference type="InterPro" id="IPR010982">
    <property type="entry name" value="Lambda_DNA-bd_dom_sf"/>
</dbReference>
<gene>
    <name evidence="3" type="ORF">ACFQ2J_17850</name>
</gene>
<dbReference type="Pfam" id="PF01381">
    <property type="entry name" value="HTH_3"/>
    <property type="match status" value="1"/>
</dbReference>
<evidence type="ECO:0000313" key="4">
    <source>
        <dbReference type="Proteomes" id="UP001596990"/>
    </source>
</evidence>
<dbReference type="Gene3D" id="1.10.260.40">
    <property type="entry name" value="lambda repressor-like DNA-binding domains"/>
    <property type="match status" value="1"/>
</dbReference>
<dbReference type="SUPFAM" id="SSF47413">
    <property type="entry name" value="lambda repressor-like DNA-binding domains"/>
    <property type="match status" value="1"/>
</dbReference>
<dbReference type="EMBL" id="JBHTKL010000006">
    <property type="protein sequence ID" value="MFD1021058.1"/>
    <property type="molecule type" value="Genomic_DNA"/>
</dbReference>
<evidence type="ECO:0000256" key="1">
    <source>
        <dbReference type="ARBA" id="ARBA00023125"/>
    </source>
</evidence>